<proteinExistence type="predicted"/>
<protein>
    <recommendedName>
        <fullName evidence="4">Thioredoxin domain-containing protein</fullName>
    </recommendedName>
</protein>
<dbReference type="EMBL" id="ASTJ01000011">
    <property type="protein sequence ID" value="EPC04318.1"/>
    <property type="molecule type" value="Genomic_DNA"/>
</dbReference>
<dbReference type="AlphaFoldDB" id="S2KUS5"/>
<evidence type="ECO:0000313" key="2">
    <source>
        <dbReference type="EMBL" id="EPC04318.1"/>
    </source>
</evidence>
<evidence type="ECO:0000256" key="1">
    <source>
        <dbReference type="SAM" id="Phobius"/>
    </source>
</evidence>
<name>S2KUS5_LITA3</name>
<keyword evidence="1" id="KW-1133">Transmembrane helix</keyword>
<feature type="transmembrane region" description="Helical" evidence="1">
    <location>
        <begin position="12"/>
        <end position="29"/>
    </location>
</feature>
<organism evidence="2 3">
    <name type="scientific">Litchfieldella anticariensis (strain DSM 16096 / CECT 5854 / CIP 108499 / LMG 22089 / FP35)</name>
    <name type="common">Halomonas anticariensis</name>
    <dbReference type="NCBI Taxonomy" id="1121939"/>
    <lineage>
        <taxon>Bacteria</taxon>
        <taxon>Pseudomonadati</taxon>
        <taxon>Pseudomonadota</taxon>
        <taxon>Gammaproteobacteria</taxon>
        <taxon>Oceanospirillales</taxon>
        <taxon>Halomonadaceae</taxon>
        <taxon>Litchfieldella</taxon>
    </lineage>
</organism>
<dbReference type="RefSeq" id="WP_016415052.1">
    <property type="nucleotide sequence ID" value="NZ_AUAB01000001.1"/>
</dbReference>
<evidence type="ECO:0008006" key="4">
    <source>
        <dbReference type="Google" id="ProtNLM"/>
    </source>
</evidence>
<sequence length="177" mass="20255">MTSAGRQRFKLLALMAVFAMPLLIAWVMVEWRVGIPEQRTAHGELEPNIPPLLEWPLREPRPEHEEGDWILAFDCSTACEERADRWWRLHRALGREAPRLTRLRIGAANGPLPGEILGQWDEVPTWQRDGQLWLLDPRGEVVLGYTGDVDPGKVLDDINHLLRINSDNPMEAELSSR</sequence>
<dbReference type="Proteomes" id="UP000014463">
    <property type="component" value="Unassembled WGS sequence"/>
</dbReference>
<keyword evidence="1" id="KW-0812">Transmembrane</keyword>
<gene>
    <name evidence="2" type="ORF">L861_03080</name>
</gene>
<reference evidence="2 3" key="1">
    <citation type="journal article" date="2013" name="Genome Announc.">
        <title>Draft genome sequence of the moderately halophilic gammaproteobacterium Halomonas anticariensis FP35.</title>
        <authorList>
            <person name="Tahrioui A."/>
            <person name="Quesada E."/>
            <person name="Llamas I."/>
        </authorList>
    </citation>
    <scope>NUCLEOTIDE SEQUENCE [LARGE SCALE GENOMIC DNA]</scope>
    <source>
        <strain evidence="3">DSM 16096 / CECT 5854 / LMG 22089 / FP35</strain>
    </source>
</reference>
<dbReference type="STRING" id="1121939.L861_03080"/>
<accession>S2KUS5</accession>
<keyword evidence="1" id="KW-0472">Membrane</keyword>
<comment type="caution">
    <text evidence="2">The sequence shown here is derived from an EMBL/GenBank/DDBJ whole genome shotgun (WGS) entry which is preliminary data.</text>
</comment>
<keyword evidence="3" id="KW-1185">Reference proteome</keyword>
<evidence type="ECO:0000313" key="3">
    <source>
        <dbReference type="Proteomes" id="UP000014463"/>
    </source>
</evidence>
<dbReference type="PATRIC" id="fig|1121939.11.peg.573"/>
<dbReference type="eggNOG" id="COG1999">
    <property type="taxonomic scope" value="Bacteria"/>
</dbReference>
<dbReference type="OrthoDB" id="9785445at2"/>